<dbReference type="EMBL" id="WIXP02000003">
    <property type="protein sequence ID" value="KAF6213560.1"/>
    <property type="molecule type" value="Genomic_DNA"/>
</dbReference>
<comment type="caution">
    <text evidence="11">The sequence shown here is derived from an EMBL/GenBank/DDBJ whole genome shotgun (WGS) entry which is preliminary data.</text>
</comment>
<dbReference type="PROSITE" id="PS51886">
    <property type="entry name" value="TLDC"/>
    <property type="match status" value="1"/>
</dbReference>
<gene>
    <name evidence="11" type="ORF">GE061_011280</name>
</gene>
<evidence type="ECO:0000256" key="4">
    <source>
        <dbReference type="ARBA" id="ARBA00022490"/>
    </source>
</evidence>
<evidence type="ECO:0000256" key="2">
    <source>
        <dbReference type="ARBA" id="ARBA00004371"/>
    </source>
</evidence>
<evidence type="ECO:0000256" key="3">
    <source>
        <dbReference type="ARBA" id="ARBA00004496"/>
    </source>
</evidence>
<dbReference type="Proteomes" id="UP000466442">
    <property type="component" value="Unassembled WGS sequence"/>
</dbReference>
<evidence type="ECO:0000256" key="7">
    <source>
        <dbReference type="ARBA" id="ARBA00039594"/>
    </source>
</evidence>
<sequence>MGLSKSKENRNEATAVAALVNFTEHEWQLVALYFKLLDIKGSHQVNNGVFQDIWREILTPALSDCWIRYVFYEGQDVFDKARFTYLYKGQTSLLCEYKTKAVYRVITNTAPKGAVKLISYERLAEYIFNITVSYLRSLWHFKNPEFVNWLKKEATASTRTLKTVNKVLLGTLQETVDNMGMVEIGAVEEFLRSSRVVSEMIDGVLGISYGTVDITSQPSLLPRVHPRMTTVMDVGEVLFLSSHLMRTWTQHWKLRFHNKGHGSNFTMLCEMISDVGPTIVVVKDTSGHVFGCCATDSWKPASYFYGDCRCFLFQLKPHLKYYPATVFNTNFQYHNQNQHMLPNGFGMGGRIGAWGFWLDGDFGKGFSAGYCSTFKDYARLSGKEEFTYDHIEVWSIDESDDLNMDQDEPGSIRKKSKSIIENQQLKNALLTMAGREPHSS</sequence>
<evidence type="ECO:0000256" key="6">
    <source>
        <dbReference type="ARBA" id="ARBA00023228"/>
    </source>
</evidence>
<dbReference type="Pfam" id="PF07534">
    <property type="entry name" value="TLD"/>
    <property type="match status" value="1"/>
</dbReference>
<dbReference type="GO" id="GO:0005764">
    <property type="term" value="C:lysosome"/>
    <property type="evidence" value="ECO:0007669"/>
    <property type="project" value="UniProtKB-SubCell"/>
</dbReference>
<reference evidence="11" key="1">
    <citation type="journal article" date="2021" name="Mol. Ecol. Resour.">
        <title>Apolygus lucorum genome provides insights into omnivorousness and mesophyll feeding.</title>
        <authorList>
            <person name="Liu Y."/>
            <person name="Liu H."/>
            <person name="Wang H."/>
            <person name="Huang T."/>
            <person name="Liu B."/>
            <person name="Yang B."/>
            <person name="Yin L."/>
            <person name="Li B."/>
            <person name="Zhang Y."/>
            <person name="Zhang S."/>
            <person name="Jiang F."/>
            <person name="Zhang X."/>
            <person name="Ren Y."/>
            <person name="Wang B."/>
            <person name="Wang S."/>
            <person name="Lu Y."/>
            <person name="Wu K."/>
            <person name="Fan W."/>
            <person name="Wang G."/>
        </authorList>
    </citation>
    <scope>NUCLEOTIDE SEQUENCE</scope>
    <source>
        <strain evidence="11">12Hb</strain>
    </source>
</reference>
<evidence type="ECO:0000313" key="12">
    <source>
        <dbReference type="Proteomes" id="UP000466442"/>
    </source>
</evidence>
<name>A0A6A4K4A1_APOLU</name>
<protein>
    <recommendedName>
        <fullName evidence="7">MTOR-associated protein MEAK7</fullName>
    </recommendedName>
    <alternativeName>
        <fullName evidence="9">TBC/LysM-associated domain-containing protein 1</fullName>
    </alternativeName>
    <alternativeName>
        <fullName evidence="8">TLD domain-containing protein 1</fullName>
    </alternativeName>
</protein>
<keyword evidence="12" id="KW-1185">Reference proteome</keyword>
<comment type="subcellular location">
    <subcellularLocation>
        <location evidence="3">Cytoplasm</location>
    </subcellularLocation>
    <subcellularLocation>
        <location evidence="2">Lysosome</location>
    </subcellularLocation>
    <subcellularLocation>
        <location evidence="1">Membrane</location>
    </subcellularLocation>
</comment>
<evidence type="ECO:0000256" key="8">
    <source>
        <dbReference type="ARBA" id="ARBA00041780"/>
    </source>
</evidence>
<dbReference type="OrthoDB" id="289228at2759"/>
<feature type="domain" description="TLDc" evidence="10">
    <location>
        <begin position="230"/>
        <end position="397"/>
    </location>
</feature>
<evidence type="ECO:0000313" key="11">
    <source>
        <dbReference type="EMBL" id="KAF6213560.1"/>
    </source>
</evidence>
<keyword evidence="4" id="KW-0963">Cytoplasm</keyword>
<dbReference type="InterPro" id="IPR006571">
    <property type="entry name" value="TLDc_dom"/>
</dbReference>
<dbReference type="GO" id="GO:0005634">
    <property type="term" value="C:nucleus"/>
    <property type="evidence" value="ECO:0007669"/>
    <property type="project" value="TreeGrafter"/>
</dbReference>
<evidence type="ECO:0000256" key="5">
    <source>
        <dbReference type="ARBA" id="ARBA00023136"/>
    </source>
</evidence>
<dbReference type="PANTHER" id="PTHR23354">
    <property type="entry name" value="NUCLEOLAR PROTEIN 7/ESTROGEN RECEPTOR COACTIVATOR-RELATED"/>
    <property type="match status" value="1"/>
</dbReference>
<keyword evidence="5" id="KW-0472">Membrane</keyword>
<evidence type="ECO:0000256" key="1">
    <source>
        <dbReference type="ARBA" id="ARBA00004370"/>
    </source>
</evidence>
<dbReference type="PANTHER" id="PTHR23354:SF131">
    <property type="entry name" value="MTOR-ASSOCIATED PROTEIN MEAK7"/>
    <property type="match status" value="1"/>
</dbReference>
<dbReference type="AlphaFoldDB" id="A0A6A4K4A1"/>
<dbReference type="GO" id="GO:0006979">
    <property type="term" value="P:response to oxidative stress"/>
    <property type="evidence" value="ECO:0007669"/>
    <property type="project" value="TreeGrafter"/>
</dbReference>
<dbReference type="GO" id="GO:0016020">
    <property type="term" value="C:membrane"/>
    <property type="evidence" value="ECO:0007669"/>
    <property type="project" value="UniProtKB-SubCell"/>
</dbReference>
<keyword evidence="6" id="KW-0458">Lysosome</keyword>
<evidence type="ECO:0000259" key="10">
    <source>
        <dbReference type="PROSITE" id="PS51886"/>
    </source>
</evidence>
<organism evidence="11 12">
    <name type="scientific">Apolygus lucorum</name>
    <name type="common">Small green plant bug</name>
    <name type="synonym">Lygocoris lucorum</name>
    <dbReference type="NCBI Taxonomy" id="248454"/>
    <lineage>
        <taxon>Eukaryota</taxon>
        <taxon>Metazoa</taxon>
        <taxon>Ecdysozoa</taxon>
        <taxon>Arthropoda</taxon>
        <taxon>Hexapoda</taxon>
        <taxon>Insecta</taxon>
        <taxon>Pterygota</taxon>
        <taxon>Neoptera</taxon>
        <taxon>Paraneoptera</taxon>
        <taxon>Hemiptera</taxon>
        <taxon>Heteroptera</taxon>
        <taxon>Panheteroptera</taxon>
        <taxon>Cimicomorpha</taxon>
        <taxon>Miridae</taxon>
        <taxon>Mirini</taxon>
        <taxon>Apolygus</taxon>
    </lineage>
</organism>
<proteinExistence type="predicted"/>
<evidence type="ECO:0000256" key="9">
    <source>
        <dbReference type="ARBA" id="ARBA00042134"/>
    </source>
</evidence>
<accession>A0A6A4K4A1</accession>
<dbReference type="SMART" id="SM00584">
    <property type="entry name" value="TLDc"/>
    <property type="match status" value="1"/>
</dbReference>